<protein>
    <submittedName>
        <fullName evidence="2">Endo/exonuclease/phosphatase domain-containing protein</fullName>
    </submittedName>
</protein>
<evidence type="ECO:0000313" key="1">
    <source>
        <dbReference type="Proteomes" id="UP000035642"/>
    </source>
</evidence>
<evidence type="ECO:0000313" key="2">
    <source>
        <dbReference type="WBParaSite" id="ACAC_0000595201-mRNA-1"/>
    </source>
</evidence>
<name>A0A0K0D7A7_ANGCA</name>
<sequence>MLLKSKGQWKLPGTRTMVTVYTYNARTLASESSIEDLLMQARMIRYDVIGLAETRRRHPFNVVYDTGEELLLRTCDSRGVDGVGVAHSTLSMTLEKNCSSEHATAEA</sequence>
<reference evidence="1" key="1">
    <citation type="submission" date="2012-09" db="EMBL/GenBank/DDBJ databases">
        <authorList>
            <person name="Martin A.A."/>
        </authorList>
    </citation>
    <scope>NUCLEOTIDE SEQUENCE</scope>
</reference>
<keyword evidence="1" id="KW-1185">Reference proteome</keyword>
<dbReference type="Proteomes" id="UP000035642">
    <property type="component" value="Unassembled WGS sequence"/>
</dbReference>
<reference evidence="2" key="2">
    <citation type="submission" date="2017-02" db="UniProtKB">
        <authorList>
            <consortium name="WormBaseParasite"/>
        </authorList>
    </citation>
    <scope>IDENTIFICATION</scope>
</reference>
<proteinExistence type="predicted"/>
<organism evidence="1 2">
    <name type="scientific">Angiostrongylus cantonensis</name>
    <name type="common">Rat lungworm</name>
    <dbReference type="NCBI Taxonomy" id="6313"/>
    <lineage>
        <taxon>Eukaryota</taxon>
        <taxon>Metazoa</taxon>
        <taxon>Ecdysozoa</taxon>
        <taxon>Nematoda</taxon>
        <taxon>Chromadorea</taxon>
        <taxon>Rhabditida</taxon>
        <taxon>Rhabditina</taxon>
        <taxon>Rhabditomorpha</taxon>
        <taxon>Strongyloidea</taxon>
        <taxon>Metastrongylidae</taxon>
        <taxon>Angiostrongylus</taxon>
    </lineage>
</organism>
<accession>A0A0K0D7A7</accession>
<dbReference type="AlphaFoldDB" id="A0A0K0D7A7"/>
<dbReference type="WBParaSite" id="ACAC_0000595201-mRNA-1">
    <property type="protein sequence ID" value="ACAC_0000595201-mRNA-1"/>
    <property type="gene ID" value="ACAC_0000595201"/>
</dbReference>